<evidence type="ECO:0000256" key="2">
    <source>
        <dbReference type="ARBA" id="ARBA00004651"/>
    </source>
</evidence>
<keyword evidence="11 18" id="KW-0812">Transmembrane</keyword>
<evidence type="ECO:0000256" key="5">
    <source>
        <dbReference type="ARBA" id="ARBA00010185"/>
    </source>
</evidence>
<dbReference type="PANTHER" id="PTHR46382">
    <property type="entry name" value="PHOSPHATIDATE CYTIDYLYLTRANSFERASE"/>
    <property type="match status" value="1"/>
</dbReference>
<evidence type="ECO:0000256" key="14">
    <source>
        <dbReference type="ARBA" id="ARBA00023098"/>
    </source>
</evidence>
<feature type="transmembrane region" description="Helical" evidence="19">
    <location>
        <begin position="82"/>
        <end position="98"/>
    </location>
</feature>
<keyword evidence="17" id="KW-1208">Phospholipid metabolism</keyword>
<sequence length="258" mass="26139">MSGMGDLKLRATVGVGLAAVAILALVLGGIAWWVLAALMGLGMLAEWCGLAKASAPRLTVALAGMAAGLALAFPLWWGADRSTVAAFVGLALVVGLLTNSGRIGTGLCYAGFPIVALLFLRDGQHGIAVTLWTLLIVWATDIGAYFAGRSIGGPLLAPKLSPKKTWAGLGGGVIAALVIGALVAFGVRLGLAYYWLGAPLAVVAQLGDIYESALKRRAEVKDSGRLLPGHGGLLDRLDGLVPVAVVVGALVANGNLAG</sequence>
<keyword evidence="15 19" id="KW-0472">Membrane</keyword>
<reference evidence="20 21" key="1">
    <citation type="submission" date="2020-03" db="EMBL/GenBank/DDBJ databases">
        <title>Genomic Encyclopedia of Type Strains, Phase III (KMG-III): the genomes of soil and plant-associated and newly described type strains.</title>
        <authorList>
            <person name="Whitman W."/>
        </authorList>
    </citation>
    <scope>NUCLEOTIDE SEQUENCE [LARGE SCALE GENOMIC DNA]</scope>
    <source>
        <strain evidence="20 21">CECT 8804</strain>
    </source>
</reference>
<comment type="similarity">
    <text evidence="5 18">Belongs to the CDS family.</text>
</comment>
<evidence type="ECO:0000256" key="13">
    <source>
        <dbReference type="ARBA" id="ARBA00022989"/>
    </source>
</evidence>
<keyword evidence="14" id="KW-0443">Lipid metabolism</keyword>
<evidence type="ECO:0000313" key="20">
    <source>
        <dbReference type="EMBL" id="NIJ06966.1"/>
    </source>
</evidence>
<gene>
    <name evidence="20" type="ORF">FHS31_000548</name>
</gene>
<keyword evidence="16" id="KW-0594">Phospholipid biosynthesis</keyword>
<evidence type="ECO:0000256" key="7">
    <source>
        <dbReference type="ARBA" id="ARBA00019373"/>
    </source>
</evidence>
<comment type="caution">
    <text evidence="20">The sequence shown here is derived from an EMBL/GenBank/DDBJ whole genome shotgun (WGS) entry which is preliminary data.</text>
</comment>
<feature type="transmembrane region" description="Helical" evidence="19">
    <location>
        <begin position="126"/>
        <end position="146"/>
    </location>
</feature>
<evidence type="ECO:0000256" key="19">
    <source>
        <dbReference type="SAM" id="Phobius"/>
    </source>
</evidence>
<dbReference type="PANTHER" id="PTHR46382:SF1">
    <property type="entry name" value="PHOSPHATIDATE CYTIDYLYLTRANSFERASE"/>
    <property type="match status" value="1"/>
</dbReference>
<feature type="transmembrane region" description="Helical" evidence="19">
    <location>
        <begin position="166"/>
        <end position="186"/>
    </location>
</feature>
<evidence type="ECO:0000256" key="15">
    <source>
        <dbReference type="ARBA" id="ARBA00023136"/>
    </source>
</evidence>
<feature type="transmembrane region" description="Helical" evidence="19">
    <location>
        <begin position="57"/>
        <end position="76"/>
    </location>
</feature>
<evidence type="ECO:0000256" key="1">
    <source>
        <dbReference type="ARBA" id="ARBA00001698"/>
    </source>
</evidence>
<evidence type="ECO:0000256" key="11">
    <source>
        <dbReference type="ARBA" id="ARBA00022692"/>
    </source>
</evidence>
<comment type="catalytic activity">
    <reaction evidence="1 18">
        <text>a 1,2-diacyl-sn-glycero-3-phosphate + CTP + H(+) = a CDP-1,2-diacyl-sn-glycerol + diphosphate</text>
        <dbReference type="Rhea" id="RHEA:16229"/>
        <dbReference type="ChEBI" id="CHEBI:15378"/>
        <dbReference type="ChEBI" id="CHEBI:33019"/>
        <dbReference type="ChEBI" id="CHEBI:37563"/>
        <dbReference type="ChEBI" id="CHEBI:58332"/>
        <dbReference type="ChEBI" id="CHEBI:58608"/>
        <dbReference type="EC" id="2.7.7.41"/>
    </reaction>
</comment>
<dbReference type="PROSITE" id="PS01315">
    <property type="entry name" value="CDS"/>
    <property type="match status" value="1"/>
</dbReference>
<evidence type="ECO:0000256" key="10">
    <source>
        <dbReference type="ARBA" id="ARBA00022679"/>
    </source>
</evidence>
<evidence type="ECO:0000256" key="6">
    <source>
        <dbReference type="ARBA" id="ARBA00012487"/>
    </source>
</evidence>
<dbReference type="Pfam" id="PF01148">
    <property type="entry name" value="CTP_transf_1"/>
    <property type="match status" value="1"/>
</dbReference>
<keyword evidence="9" id="KW-0444">Lipid biosynthesis</keyword>
<evidence type="ECO:0000256" key="4">
    <source>
        <dbReference type="ARBA" id="ARBA00005189"/>
    </source>
</evidence>
<comment type="subcellular location">
    <subcellularLocation>
        <location evidence="2">Cell membrane</location>
        <topology evidence="2">Multi-pass membrane protein</topology>
    </subcellularLocation>
</comment>
<evidence type="ECO:0000256" key="17">
    <source>
        <dbReference type="ARBA" id="ARBA00023264"/>
    </source>
</evidence>
<dbReference type="EC" id="2.7.7.41" evidence="6 18"/>
<evidence type="ECO:0000256" key="18">
    <source>
        <dbReference type="RuleBase" id="RU003938"/>
    </source>
</evidence>
<evidence type="ECO:0000256" key="3">
    <source>
        <dbReference type="ARBA" id="ARBA00005119"/>
    </source>
</evidence>
<organism evidence="20 21">
    <name type="scientific">Sphingomonas vulcanisoli</name>
    <dbReference type="NCBI Taxonomy" id="1658060"/>
    <lineage>
        <taxon>Bacteria</taxon>
        <taxon>Pseudomonadati</taxon>
        <taxon>Pseudomonadota</taxon>
        <taxon>Alphaproteobacteria</taxon>
        <taxon>Sphingomonadales</taxon>
        <taxon>Sphingomonadaceae</taxon>
        <taxon>Sphingomonas</taxon>
    </lineage>
</organism>
<accession>A0ABX0TNF0</accession>
<comment type="pathway">
    <text evidence="3 18">Phospholipid metabolism; CDP-diacylglycerol biosynthesis; CDP-diacylglycerol from sn-glycerol 3-phosphate: step 3/3.</text>
</comment>
<evidence type="ECO:0000313" key="21">
    <source>
        <dbReference type="Proteomes" id="UP000727456"/>
    </source>
</evidence>
<dbReference type="EMBL" id="JAAOZC010000001">
    <property type="protein sequence ID" value="NIJ06966.1"/>
    <property type="molecule type" value="Genomic_DNA"/>
</dbReference>
<dbReference type="GO" id="GO:0004605">
    <property type="term" value="F:phosphatidate cytidylyltransferase activity"/>
    <property type="evidence" value="ECO:0007669"/>
    <property type="project" value="UniProtKB-EC"/>
</dbReference>
<evidence type="ECO:0000256" key="12">
    <source>
        <dbReference type="ARBA" id="ARBA00022695"/>
    </source>
</evidence>
<dbReference type="Proteomes" id="UP000727456">
    <property type="component" value="Unassembled WGS sequence"/>
</dbReference>
<keyword evidence="13 19" id="KW-1133">Transmembrane helix</keyword>
<feature type="transmembrane region" description="Helical" evidence="19">
    <location>
        <begin position="12"/>
        <end position="45"/>
    </location>
</feature>
<name>A0ABX0TNF0_9SPHN</name>
<evidence type="ECO:0000256" key="9">
    <source>
        <dbReference type="ARBA" id="ARBA00022516"/>
    </source>
</evidence>
<keyword evidence="8" id="KW-1003">Cell membrane</keyword>
<protein>
    <recommendedName>
        <fullName evidence="7 18">Phosphatidate cytidylyltransferase</fullName>
        <ecNumber evidence="6 18">2.7.7.41</ecNumber>
    </recommendedName>
</protein>
<evidence type="ECO:0000256" key="8">
    <source>
        <dbReference type="ARBA" id="ARBA00022475"/>
    </source>
</evidence>
<keyword evidence="10 18" id="KW-0808">Transferase</keyword>
<dbReference type="InterPro" id="IPR000374">
    <property type="entry name" value="PC_trans"/>
</dbReference>
<comment type="pathway">
    <text evidence="4">Lipid metabolism.</text>
</comment>
<keyword evidence="21" id="KW-1185">Reference proteome</keyword>
<proteinExistence type="inferred from homology"/>
<evidence type="ECO:0000256" key="16">
    <source>
        <dbReference type="ARBA" id="ARBA00023209"/>
    </source>
</evidence>
<keyword evidence="12 18" id="KW-0548">Nucleotidyltransferase</keyword>